<organism evidence="1 2">
    <name type="scientific">Trifolium medium</name>
    <dbReference type="NCBI Taxonomy" id="97028"/>
    <lineage>
        <taxon>Eukaryota</taxon>
        <taxon>Viridiplantae</taxon>
        <taxon>Streptophyta</taxon>
        <taxon>Embryophyta</taxon>
        <taxon>Tracheophyta</taxon>
        <taxon>Spermatophyta</taxon>
        <taxon>Magnoliopsida</taxon>
        <taxon>eudicotyledons</taxon>
        <taxon>Gunneridae</taxon>
        <taxon>Pentapetalae</taxon>
        <taxon>rosids</taxon>
        <taxon>fabids</taxon>
        <taxon>Fabales</taxon>
        <taxon>Fabaceae</taxon>
        <taxon>Papilionoideae</taxon>
        <taxon>50 kb inversion clade</taxon>
        <taxon>NPAAA clade</taxon>
        <taxon>Hologalegina</taxon>
        <taxon>IRL clade</taxon>
        <taxon>Trifolieae</taxon>
        <taxon>Trifolium</taxon>
    </lineage>
</organism>
<accession>A0A392PVT8</accession>
<proteinExistence type="predicted"/>
<evidence type="ECO:0000313" key="2">
    <source>
        <dbReference type="Proteomes" id="UP000265520"/>
    </source>
</evidence>
<name>A0A392PVT8_9FABA</name>
<protein>
    <submittedName>
        <fullName evidence="1">Transcription factor PIF1-like</fullName>
    </submittedName>
</protein>
<comment type="caution">
    <text evidence="1">The sequence shown here is derived from an EMBL/GenBank/DDBJ whole genome shotgun (WGS) entry which is preliminary data.</text>
</comment>
<reference evidence="1 2" key="1">
    <citation type="journal article" date="2018" name="Front. Plant Sci.">
        <title>Red Clover (Trifolium pratense) and Zigzag Clover (T. medium) - A Picture of Genomic Similarities and Differences.</title>
        <authorList>
            <person name="Dluhosova J."/>
            <person name="Istvanek J."/>
            <person name="Nedelnik J."/>
            <person name="Repkova J."/>
        </authorList>
    </citation>
    <scope>NUCLEOTIDE SEQUENCE [LARGE SCALE GENOMIC DNA]</scope>
    <source>
        <strain evidence="2">cv. 10/8</strain>
        <tissue evidence="1">Leaf</tissue>
    </source>
</reference>
<keyword evidence="2" id="KW-1185">Reference proteome</keyword>
<sequence>MDQLTTSFNIQFQHKRSKMNHCVPDFDIHHIDDDEDYPVHLSKKPSTQQDDEIMELLWQNGQV</sequence>
<evidence type="ECO:0000313" key="1">
    <source>
        <dbReference type="EMBL" id="MCI15560.1"/>
    </source>
</evidence>
<dbReference type="AlphaFoldDB" id="A0A392PVT8"/>
<dbReference type="Proteomes" id="UP000265520">
    <property type="component" value="Unassembled WGS sequence"/>
</dbReference>
<feature type="non-terminal residue" evidence="1">
    <location>
        <position position="63"/>
    </location>
</feature>
<dbReference type="EMBL" id="LXQA010096996">
    <property type="protein sequence ID" value="MCI15560.1"/>
    <property type="molecule type" value="Genomic_DNA"/>
</dbReference>